<keyword evidence="3" id="KW-1185">Reference proteome</keyword>
<reference evidence="2 3" key="1">
    <citation type="submission" date="2024-06" db="EMBL/GenBank/DDBJ databases">
        <authorList>
            <person name="Kaempfer P."/>
            <person name="Viver T."/>
        </authorList>
    </citation>
    <scope>NUCLEOTIDE SEQUENCE [LARGE SCALE GENOMIC DNA]</scope>
    <source>
        <strain evidence="2 3">ST-87</strain>
    </source>
</reference>
<feature type="domain" description="Alkyl hydroperoxide reductase subunit C/ Thiol specific antioxidant" evidence="1">
    <location>
        <begin position="6"/>
        <end position="151"/>
    </location>
</feature>
<dbReference type="Proteomes" id="UP001629260">
    <property type="component" value="Unassembled WGS sequence"/>
</dbReference>
<sequence length="178" mass="20182">MKLASGHKAPLFVVKDIFGNTVDLDQIQNQKIMLSFFRYAECAMCNLQISKIMKHKDSFAEKGIKLITVFESPAESLKTSIANRHQFDFTIIADTHRDLYKLYKVNPSWLKTMRTITIKGIQHLSEAVKLGFKAGGKVEGTLHQIPADFLIGSDKNIEIAHYGNSVIDHFPLEELFKN</sequence>
<accession>A0ABW8XVH5</accession>
<organism evidence="2 3">
    <name type="scientific">Flavobacterium plantiphilum</name>
    <dbReference type="NCBI Taxonomy" id="3163297"/>
    <lineage>
        <taxon>Bacteria</taxon>
        <taxon>Pseudomonadati</taxon>
        <taxon>Bacteroidota</taxon>
        <taxon>Flavobacteriia</taxon>
        <taxon>Flavobacteriales</taxon>
        <taxon>Flavobacteriaceae</taxon>
        <taxon>Flavobacterium</taxon>
    </lineage>
</organism>
<comment type="caution">
    <text evidence="2">The sequence shown here is derived from an EMBL/GenBank/DDBJ whole genome shotgun (WGS) entry which is preliminary data.</text>
</comment>
<dbReference type="InterPro" id="IPR036249">
    <property type="entry name" value="Thioredoxin-like_sf"/>
</dbReference>
<dbReference type="EMBL" id="JBELQA010000006">
    <property type="protein sequence ID" value="MFL9831582.1"/>
    <property type="molecule type" value="Genomic_DNA"/>
</dbReference>
<gene>
    <name evidence="2" type="ORF">ABS764_12050</name>
</gene>
<evidence type="ECO:0000313" key="2">
    <source>
        <dbReference type="EMBL" id="MFL9831582.1"/>
    </source>
</evidence>
<evidence type="ECO:0000313" key="3">
    <source>
        <dbReference type="Proteomes" id="UP001629260"/>
    </source>
</evidence>
<dbReference type="Gene3D" id="3.40.30.10">
    <property type="entry name" value="Glutaredoxin"/>
    <property type="match status" value="1"/>
</dbReference>
<name>A0ABW8XVH5_9FLAO</name>
<dbReference type="Pfam" id="PF00578">
    <property type="entry name" value="AhpC-TSA"/>
    <property type="match status" value="1"/>
</dbReference>
<protein>
    <submittedName>
        <fullName evidence="2">Redoxin domain-containing protein</fullName>
    </submittedName>
</protein>
<dbReference type="RefSeq" id="WP_408082051.1">
    <property type="nucleotide sequence ID" value="NZ_JBELQA010000006.1"/>
</dbReference>
<proteinExistence type="predicted"/>
<evidence type="ECO:0000259" key="1">
    <source>
        <dbReference type="Pfam" id="PF00578"/>
    </source>
</evidence>
<dbReference type="SUPFAM" id="SSF52833">
    <property type="entry name" value="Thioredoxin-like"/>
    <property type="match status" value="1"/>
</dbReference>
<dbReference type="InterPro" id="IPR000866">
    <property type="entry name" value="AhpC/TSA"/>
</dbReference>